<evidence type="ECO:0000313" key="2">
    <source>
        <dbReference type="Proteomes" id="UP000023152"/>
    </source>
</evidence>
<reference evidence="1 2" key="1">
    <citation type="journal article" date="2013" name="Curr. Biol.">
        <title>The Genome of the Foraminiferan Reticulomyxa filosa.</title>
        <authorList>
            <person name="Glockner G."/>
            <person name="Hulsmann N."/>
            <person name="Schleicher M."/>
            <person name="Noegel A.A."/>
            <person name="Eichinger L."/>
            <person name="Gallinger C."/>
            <person name="Pawlowski J."/>
            <person name="Sierra R."/>
            <person name="Euteneuer U."/>
            <person name="Pillet L."/>
            <person name="Moustafa A."/>
            <person name="Platzer M."/>
            <person name="Groth M."/>
            <person name="Szafranski K."/>
            <person name="Schliwa M."/>
        </authorList>
    </citation>
    <scope>NUCLEOTIDE SEQUENCE [LARGE SCALE GENOMIC DNA]</scope>
</reference>
<organism evidence="1 2">
    <name type="scientific">Reticulomyxa filosa</name>
    <dbReference type="NCBI Taxonomy" id="46433"/>
    <lineage>
        <taxon>Eukaryota</taxon>
        <taxon>Sar</taxon>
        <taxon>Rhizaria</taxon>
        <taxon>Retaria</taxon>
        <taxon>Foraminifera</taxon>
        <taxon>Monothalamids</taxon>
        <taxon>Reticulomyxidae</taxon>
        <taxon>Reticulomyxa</taxon>
    </lineage>
</organism>
<sequence length="303" mass="36264">MLFFKKIFFVYFFFNFFKDYFFDELLSYKNNSKLIHRVSVVIKKNFFLFVLLQPRYLIFAMKTENLSFLCFVAFCHYYTIEVFLHKINFFANLWKVGKHNQIISIFLIERNLYLYFNCCKKSLVIFLIKLLYILAVKKLFTVGRFPNFVSQGTRLCQFVVISFFILNNDDNFATCENHVYTITGCNLCGRIDRFKCIGKYMKNDLITPSFKNFYFPSYDKGLTNTLLSICKCGSRYVCNYNSSDCTNYRKKFQLKNVRSNKQRDNIFFGIRLSCIQNLRSHYTTLKKKLEKFSNKHCNCDVFL</sequence>
<gene>
    <name evidence="1" type="ORF">RFI_02214</name>
</gene>
<comment type="caution">
    <text evidence="1">The sequence shown here is derived from an EMBL/GenBank/DDBJ whole genome shotgun (WGS) entry which is preliminary data.</text>
</comment>
<dbReference type="Proteomes" id="UP000023152">
    <property type="component" value="Unassembled WGS sequence"/>
</dbReference>
<keyword evidence="2" id="KW-1185">Reference proteome</keyword>
<dbReference type="AlphaFoldDB" id="X6P9U7"/>
<dbReference type="EMBL" id="ASPP01002208">
    <property type="protein sequence ID" value="ETO34873.1"/>
    <property type="molecule type" value="Genomic_DNA"/>
</dbReference>
<proteinExistence type="predicted"/>
<name>X6P9U7_RETFI</name>
<accession>X6P9U7</accession>
<protein>
    <submittedName>
        <fullName evidence="1">Uncharacterized protein</fullName>
    </submittedName>
</protein>
<evidence type="ECO:0000313" key="1">
    <source>
        <dbReference type="EMBL" id="ETO34873.1"/>
    </source>
</evidence>